<dbReference type="EMBL" id="CAKMMW010000004">
    <property type="protein sequence ID" value="CAH1201962.1"/>
    <property type="molecule type" value="Genomic_DNA"/>
</dbReference>
<evidence type="ECO:0000313" key="2">
    <source>
        <dbReference type="Proteomes" id="UP000838821"/>
    </source>
</evidence>
<sequence length="127" mass="14632">MEIVQLFLWILPYLKQKPEIICTSYRYLYLFDDSHEIRCIFSSFCVRGLILSVAVLDSVGGAGGVTVVYGDRSVVKIVRIYHLKQKNRLGGFRNQWLMKISDLEQIHYALRATFGRKSQSLVNSTKI</sequence>
<proteinExistence type="predicted"/>
<name>A0ABN8G7G5_9BACL</name>
<reference evidence="1" key="1">
    <citation type="submission" date="2022-01" db="EMBL/GenBank/DDBJ databases">
        <authorList>
            <person name="Criscuolo A."/>
        </authorList>
    </citation>
    <scope>NUCLEOTIDE SEQUENCE</scope>
    <source>
        <strain evidence="1">CIP111891</strain>
    </source>
</reference>
<organism evidence="1 2">
    <name type="scientific">Paenibacillus allorhizoplanae</name>
    <dbReference type="NCBI Taxonomy" id="2905648"/>
    <lineage>
        <taxon>Bacteria</taxon>
        <taxon>Bacillati</taxon>
        <taxon>Bacillota</taxon>
        <taxon>Bacilli</taxon>
        <taxon>Bacillales</taxon>
        <taxon>Paenibacillaceae</taxon>
        <taxon>Paenibacillus</taxon>
    </lineage>
</organism>
<accession>A0ABN8G7G5</accession>
<comment type="caution">
    <text evidence="1">The sequence shown here is derived from an EMBL/GenBank/DDBJ whole genome shotgun (WGS) entry which is preliminary data.</text>
</comment>
<evidence type="ECO:0000313" key="1">
    <source>
        <dbReference type="EMBL" id="CAH1201962.1"/>
    </source>
</evidence>
<dbReference type="Proteomes" id="UP000838821">
    <property type="component" value="Unassembled WGS sequence"/>
</dbReference>
<protein>
    <recommendedName>
        <fullName evidence="3">PH domain-containing protein</fullName>
    </recommendedName>
</protein>
<gene>
    <name evidence="1" type="ORF">PAECIP111891_01867</name>
</gene>
<keyword evidence="2" id="KW-1185">Reference proteome</keyword>
<evidence type="ECO:0008006" key="3">
    <source>
        <dbReference type="Google" id="ProtNLM"/>
    </source>
</evidence>